<dbReference type="OrthoDB" id="9803010at2"/>
<dbReference type="Pfam" id="PF16363">
    <property type="entry name" value="GDP_Man_Dehyd"/>
    <property type="match status" value="1"/>
</dbReference>
<dbReference type="Gene3D" id="3.40.50.720">
    <property type="entry name" value="NAD(P)-binding Rossmann-like Domain"/>
    <property type="match status" value="1"/>
</dbReference>
<organism evidence="2 3">
    <name type="scientific">Psittacicella hinzii</name>
    <dbReference type="NCBI Taxonomy" id="2028575"/>
    <lineage>
        <taxon>Bacteria</taxon>
        <taxon>Pseudomonadati</taxon>
        <taxon>Pseudomonadota</taxon>
        <taxon>Gammaproteobacteria</taxon>
        <taxon>Pasteurellales</taxon>
        <taxon>Psittacicellaceae</taxon>
        <taxon>Psittacicella</taxon>
    </lineage>
</organism>
<gene>
    <name evidence="2" type="ORF">CKF54_02885</name>
</gene>
<comment type="caution">
    <text evidence="2">The sequence shown here is derived from an EMBL/GenBank/DDBJ whole genome shotgun (WGS) entry which is preliminary data.</text>
</comment>
<evidence type="ECO:0000313" key="3">
    <source>
        <dbReference type="Proteomes" id="UP000265691"/>
    </source>
</evidence>
<feature type="domain" description="NAD(P)-binding" evidence="1">
    <location>
        <begin position="6"/>
        <end position="273"/>
    </location>
</feature>
<dbReference type="InterPro" id="IPR036291">
    <property type="entry name" value="NAD(P)-bd_dom_sf"/>
</dbReference>
<dbReference type="Gene3D" id="3.90.25.10">
    <property type="entry name" value="UDP-galactose 4-epimerase, domain 1"/>
    <property type="match status" value="1"/>
</dbReference>
<dbReference type="AlphaFoldDB" id="A0A3A1YBB6"/>
<dbReference type="EMBL" id="NRHC01000033">
    <property type="protein sequence ID" value="RIY33407.1"/>
    <property type="molecule type" value="Genomic_DNA"/>
</dbReference>
<sequence length="369" mass="42749">MERTILITGGAGFIGSHLTNTLLELSDLDKTKIIVVDILDYCSNIENLNQNFNSPNFWFYKLDIRDKQALLDIFKNHKVDTVIHLAAKSHVDESITNPEDFISNNINGAISLITTINNYLNELSEYERTRFKFINVSTDEVFGDREHKLPATEETAYNPSSPYSSSKASTDLIFHAFGHTYNIPYVTLYLCNNYGAYQYPEKLIPVTILQLLQGKKVKLYGDGLQVRNWMYVKDTVQLVIKIMNSWHGITSQRYVVAGQALTNKEVFQTIATKLEEIYPVLDNKYINGNIKSYLDLIEFSADRLGHDRKYEVNDFLLQTSEIALPENNFDLHIKDTISWYLENFSIEIKKLKTYDYQDFKQDKRRIKIK</sequence>
<dbReference type="RefSeq" id="WP_119524783.1">
    <property type="nucleotide sequence ID" value="NZ_NRHC01000033.1"/>
</dbReference>
<protein>
    <recommendedName>
        <fullName evidence="1">NAD(P)-binding domain-containing protein</fullName>
    </recommendedName>
</protein>
<evidence type="ECO:0000259" key="1">
    <source>
        <dbReference type="Pfam" id="PF16363"/>
    </source>
</evidence>
<accession>A0A3A1YBB6</accession>
<keyword evidence="3" id="KW-1185">Reference proteome</keyword>
<dbReference type="InterPro" id="IPR016040">
    <property type="entry name" value="NAD(P)-bd_dom"/>
</dbReference>
<evidence type="ECO:0000313" key="2">
    <source>
        <dbReference type="EMBL" id="RIY33407.1"/>
    </source>
</evidence>
<name>A0A3A1YBB6_9GAMM</name>
<proteinExistence type="predicted"/>
<dbReference type="Proteomes" id="UP000265691">
    <property type="component" value="Unassembled WGS sequence"/>
</dbReference>
<reference evidence="2 3" key="1">
    <citation type="submission" date="2017-08" db="EMBL/GenBank/DDBJ databases">
        <title>Reclassification of Bisgaard taxon 37 and 44.</title>
        <authorList>
            <person name="Christensen H."/>
        </authorList>
    </citation>
    <scope>NUCLEOTIDE SEQUENCE [LARGE SCALE GENOMIC DNA]</scope>
    <source>
        <strain evidence="2 3">B96_3</strain>
    </source>
</reference>
<dbReference type="SUPFAM" id="SSF51735">
    <property type="entry name" value="NAD(P)-binding Rossmann-fold domains"/>
    <property type="match status" value="1"/>
</dbReference>
<dbReference type="PANTHER" id="PTHR43000">
    <property type="entry name" value="DTDP-D-GLUCOSE 4,6-DEHYDRATASE-RELATED"/>
    <property type="match status" value="1"/>
</dbReference>